<gene>
    <name evidence="7" type="ORF">IW256_000011</name>
</gene>
<keyword evidence="3" id="KW-0479">Metal-binding</keyword>
<dbReference type="GO" id="GO:0005506">
    <property type="term" value="F:iron ion binding"/>
    <property type="evidence" value="ECO:0007669"/>
    <property type="project" value="InterPro"/>
</dbReference>
<evidence type="ECO:0000256" key="6">
    <source>
        <dbReference type="ARBA" id="ARBA00023033"/>
    </source>
</evidence>
<evidence type="ECO:0000313" key="8">
    <source>
        <dbReference type="Proteomes" id="UP000614047"/>
    </source>
</evidence>
<sequence>MPSHEIAVPNLADPKTYADHDMTEIWRRLRAEDPVHRHPESEYGPGFWVVTRYQDVSQVLRDDKSFTSERGNVLATMLQGGDTGAGRMLAVTDGPRHTELRRLLLQAFAPRALAGVTLRVRQSVRRLLTEAVERGECDFAQDIASVIPLETICDLLAVPVADRQEVLKLTKSALASDYESPGADMDRMARGEILLYFSDLLKERRKRPGTDPISLMANAEVQGERLSEEDIILNCYSLIMGGDETSRLSMIGAVRALVENPAQWLALKNGDVTVESAGEEVLRWTTPTMHFGRTATADVKVGERVIAAGDLVTLWFTAANRDEAAFPDPDRFDLARSPNKHLSLGYGRHFCLGAYLGRVEINAMLDGLRTFAGDIELTGPGRRIYSNFLSGMSSLPIALKADPAGPSRRPE</sequence>
<evidence type="ECO:0000256" key="4">
    <source>
        <dbReference type="ARBA" id="ARBA00023002"/>
    </source>
</evidence>
<comment type="similarity">
    <text evidence="1">Belongs to the cytochrome P450 family.</text>
</comment>
<comment type="caution">
    <text evidence="7">The sequence shown here is derived from an EMBL/GenBank/DDBJ whole genome shotgun (WGS) entry which is preliminary data.</text>
</comment>
<keyword evidence="6" id="KW-0503">Monooxygenase</keyword>
<dbReference type="GO" id="GO:0020037">
    <property type="term" value="F:heme binding"/>
    <property type="evidence" value="ECO:0007669"/>
    <property type="project" value="InterPro"/>
</dbReference>
<dbReference type="PANTHER" id="PTHR46696">
    <property type="entry name" value="P450, PUTATIVE (EUROFUNG)-RELATED"/>
    <property type="match status" value="1"/>
</dbReference>
<evidence type="ECO:0000256" key="5">
    <source>
        <dbReference type="ARBA" id="ARBA00023004"/>
    </source>
</evidence>
<dbReference type="GO" id="GO:0036199">
    <property type="term" value="F:cholest-4-en-3-one 26-monooxygenase activity"/>
    <property type="evidence" value="ECO:0007669"/>
    <property type="project" value="TreeGrafter"/>
</dbReference>
<keyword evidence="2" id="KW-0349">Heme</keyword>
<evidence type="ECO:0000256" key="3">
    <source>
        <dbReference type="ARBA" id="ARBA00022723"/>
    </source>
</evidence>
<accession>A0A931DFN3</accession>
<dbReference type="InterPro" id="IPR001128">
    <property type="entry name" value="Cyt_P450"/>
</dbReference>
<dbReference type="SUPFAM" id="SSF48264">
    <property type="entry name" value="Cytochrome P450"/>
    <property type="match status" value="1"/>
</dbReference>
<dbReference type="EMBL" id="JADOUA010000001">
    <property type="protein sequence ID" value="MBG6085898.1"/>
    <property type="molecule type" value="Genomic_DNA"/>
</dbReference>
<protein>
    <submittedName>
        <fullName evidence="7">Cytochrome P450</fullName>
    </submittedName>
</protein>
<reference evidence="7" key="1">
    <citation type="submission" date="2020-11" db="EMBL/GenBank/DDBJ databases">
        <title>Sequencing the genomes of 1000 actinobacteria strains.</title>
        <authorList>
            <person name="Klenk H.-P."/>
        </authorList>
    </citation>
    <scope>NUCLEOTIDE SEQUENCE</scope>
    <source>
        <strain evidence="7">DSM 43175</strain>
    </source>
</reference>
<dbReference type="AlphaFoldDB" id="A0A931DFN3"/>
<dbReference type="PRINTS" id="PR00359">
    <property type="entry name" value="BP450"/>
</dbReference>
<dbReference type="Proteomes" id="UP000614047">
    <property type="component" value="Unassembled WGS sequence"/>
</dbReference>
<keyword evidence="5" id="KW-0408">Iron</keyword>
<dbReference type="FunFam" id="1.10.630.10:FF:000018">
    <property type="entry name" value="Cytochrome P450 monooxygenase"/>
    <property type="match status" value="1"/>
</dbReference>
<dbReference type="GO" id="GO:0008395">
    <property type="term" value="F:steroid hydroxylase activity"/>
    <property type="evidence" value="ECO:0007669"/>
    <property type="project" value="TreeGrafter"/>
</dbReference>
<name>A0A931DFN3_9ACTN</name>
<dbReference type="Gene3D" id="1.10.630.10">
    <property type="entry name" value="Cytochrome P450"/>
    <property type="match status" value="1"/>
</dbReference>
<dbReference type="RefSeq" id="WP_197008967.1">
    <property type="nucleotide sequence ID" value="NZ_BAABES010000014.1"/>
</dbReference>
<keyword evidence="8" id="KW-1185">Reference proteome</keyword>
<evidence type="ECO:0000313" key="7">
    <source>
        <dbReference type="EMBL" id="MBG6085898.1"/>
    </source>
</evidence>
<keyword evidence="4" id="KW-0560">Oxidoreductase</keyword>
<dbReference type="InterPro" id="IPR036396">
    <property type="entry name" value="Cyt_P450_sf"/>
</dbReference>
<dbReference type="PANTHER" id="PTHR46696:SF4">
    <property type="entry name" value="BIOTIN BIOSYNTHESIS CYTOCHROME P450"/>
    <property type="match status" value="1"/>
</dbReference>
<dbReference type="Pfam" id="PF00067">
    <property type="entry name" value="p450"/>
    <property type="match status" value="2"/>
</dbReference>
<organism evidence="7 8">
    <name type="scientific">Actinomadura viridis</name>
    <dbReference type="NCBI Taxonomy" id="58110"/>
    <lineage>
        <taxon>Bacteria</taxon>
        <taxon>Bacillati</taxon>
        <taxon>Actinomycetota</taxon>
        <taxon>Actinomycetes</taxon>
        <taxon>Streptosporangiales</taxon>
        <taxon>Thermomonosporaceae</taxon>
        <taxon>Actinomadura</taxon>
    </lineage>
</organism>
<proteinExistence type="inferred from homology"/>
<dbReference type="GO" id="GO:0006707">
    <property type="term" value="P:cholesterol catabolic process"/>
    <property type="evidence" value="ECO:0007669"/>
    <property type="project" value="TreeGrafter"/>
</dbReference>
<evidence type="ECO:0000256" key="2">
    <source>
        <dbReference type="ARBA" id="ARBA00022617"/>
    </source>
</evidence>
<evidence type="ECO:0000256" key="1">
    <source>
        <dbReference type="ARBA" id="ARBA00010617"/>
    </source>
</evidence>
<dbReference type="CDD" id="cd11033">
    <property type="entry name" value="CYP142-like"/>
    <property type="match status" value="1"/>
</dbReference>
<dbReference type="InterPro" id="IPR002397">
    <property type="entry name" value="Cyt_P450_B"/>
</dbReference>